<dbReference type="OrthoDB" id="3021143at2759"/>
<dbReference type="KEGG" id="lbc:LACBIDRAFT_294215"/>
<evidence type="ECO:0000313" key="3">
    <source>
        <dbReference type="Proteomes" id="UP000001194"/>
    </source>
</evidence>
<evidence type="ECO:0000256" key="1">
    <source>
        <dbReference type="SAM" id="MobiDB-lite"/>
    </source>
</evidence>
<dbReference type="RefSeq" id="XP_001880694.1">
    <property type="nucleotide sequence ID" value="XM_001880659.1"/>
</dbReference>
<feature type="compositionally biased region" description="Basic and acidic residues" evidence="1">
    <location>
        <begin position="20"/>
        <end position="33"/>
    </location>
</feature>
<dbReference type="Proteomes" id="UP000001194">
    <property type="component" value="Unassembled WGS sequence"/>
</dbReference>
<dbReference type="InParanoid" id="B0DA65"/>
<feature type="region of interest" description="Disordered" evidence="1">
    <location>
        <begin position="1"/>
        <end position="34"/>
    </location>
</feature>
<dbReference type="EMBL" id="DS547101">
    <property type="protein sequence ID" value="EDR08469.1"/>
    <property type="molecule type" value="Genomic_DNA"/>
</dbReference>
<dbReference type="HOGENOM" id="CLU_033651_4_0_1"/>
<accession>B0DA65</accession>
<gene>
    <name evidence="2" type="ORF">LACBIDRAFT_294215</name>
</gene>
<evidence type="ECO:0000313" key="2">
    <source>
        <dbReference type="EMBL" id="EDR08469.1"/>
    </source>
</evidence>
<protein>
    <submittedName>
        <fullName evidence="2">Predicted protein</fullName>
    </submittedName>
</protein>
<keyword evidence="3" id="KW-1185">Reference proteome</keyword>
<dbReference type="AlphaFoldDB" id="B0DA65"/>
<sequence length="370" mass="41082">MPTDETRPTNSGDGKPSRKCLSEDGRGETKPTPELKPGARYIYYRLYTRDGPLESYNPIYSNDHFISRIVSSSVRPPQTAASLLRHLCKTEGLALQNCALFQSLSETAVLDGSIRLSLQGTTGPGASDLDPMALVVDKRAAERRSQLYDVLFERRPHKFSVYYRVYDDDGDIVSKTSFDENNPSLGRVNTLSLPPPHTVSSLKICVIISEDLSGHNVQLFQDEGSDSALNDSDALTLLSDTFPGSMEDRPIAITYETGTQDGSGDKEDPDETQQLKEALAQIKKEFEEAKLAHALRLTVPSTFTKKLKASYSWSALRDDARWHSMNEGDIFYTDGISRKETLRSGTYVQELDCYLATDSSGKLAFVYFGD</sequence>
<dbReference type="GeneID" id="6076289"/>
<reference evidence="2 3" key="1">
    <citation type="journal article" date="2008" name="Nature">
        <title>The genome of Laccaria bicolor provides insights into mycorrhizal symbiosis.</title>
        <authorList>
            <person name="Martin F."/>
            <person name="Aerts A."/>
            <person name="Ahren D."/>
            <person name="Brun A."/>
            <person name="Danchin E.G.J."/>
            <person name="Duchaussoy F."/>
            <person name="Gibon J."/>
            <person name="Kohler A."/>
            <person name="Lindquist E."/>
            <person name="Pereda V."/>
            <person name="Salamov A."/>
            <person name="Shapiro H.J."/>
            <person name="Wuyts J."/>
            <person name="Blaudez D."/>
            <person name="Buee M."/>
            <person name="Brokstein P."/>
            <person name="Canbaeck B."/>
            <person name="Cohen D."/>
            <person name="Courty P.E."/>
            <person name="Coutinho P.M."/>
            <person name="Delaruelle C."/>
            <person name="Detter J.C."/>
            <person name="Deveau A."/>
            <person name="DiFazio S."/>
            <person name="Duplessis S."/>
            <person name="Fraissinet-Tachet L."/>
            <person name="Lucic E."/>
            <person name="Frey-Klett P."/>
            <person name="Fourrey C."/>
            <person name="Feussner I."/>
            <person name="Gay G."/>
            <person name="Grimwood J."/>
            <person name="Hoegger P.J."/>
            <person name="Jain P."/>
            <person name="Kilaru S."/>
            <person name="Labbe J."/>
            <person name="Lin Y.C."/>
            <person name="Legue V."/>
            <person name="Le Tacon F."/>
            <person name="Marmeisse R."/>
            <person name="Melayah D."/>
            <person name="Montanini B."/>
            <person name="Muratet M."/>
            <person name="Nehls U."/>
            <person name="Niculita-Hirzel H."/>
            <person name="Oudot-Le Secq M.P."/>
            <person name="Peter M."/>
            <person name="Quesneville H."/>
            <person name="Rajashekar B."/>
            <person name="Reich M."/>
            <person name="Rouhier N."/>
            <person name="Schmutz J."/>
            <person name="Yin T."/>
            <person name="Chalot M."/>
            <person name="Henrissat B."/>
            <person name="Kuees U."/>
            <person name="Lucas S."/>
            <person name="Van de Peer Y."/>
            <person name="Podila G.K."/>
            <person name="Polle A."/>
            <person name="Pukkila P.J."/>
            <person name="Richardson P.M."/>
            <person name="Rouze P."/>
            <person name="Sanders I.R."/>
            <person name="Stajich J.E."/>
            <person name="Tunlid A."/>
            <person name="Tuskan G."/>
            <person name="Grigoriev I.V."/>
        </authorList>
    </citation>
    <scope>NUCLEOTIDE SEQUENCE [LARGE SCALE GENOMIC DNA]</scope>
    <source>
        <strain evidence="3">S238N-H82 / ATCC MYA-4686</strain>
    </source>
</reference>
<proteinExistence type="predicted"/>
<organism evidence="3">
    <name type="scientific">Laccaria bicolor (strain S238N-H82 / ATCC MYA-4686)</name>
    <name type="common">Bicoloured deceiver</name>
    <name type="synonym">Laccaria laccata var. bicolor</name>
    <dbReference type="NCBI Taxonomy" id="486041"/>
    <lineage>
        <taxon>Eukaryota</taxon>
        <taxon>Fungi</taxon>
        <taxon>Dikarya</taxon>
        <taxon>Basidiomycota</taxon>
        <taxon>Agaricomycotina</taxon>
        <taxon>Agaricomycetes</taxon>
        <taxon>Agaricomycetidae</taxon>
        <taxon>Agaricales</taxon>
        <taxon>Agaricineae</taxon>
        <taxon>Hydnangiaceae</taxon>
        <taxon>Laccaria</taxon>
    </lineage>
</organism>
<name>B0DA65_LACBS</name>